<evidence type="ECO:0000313" key="1">
    <source>
        <dbReference type="Ensembl" id="ENSUMAP00000021698"/>
    </source>
</evidence>
<accession>A0A452UL64</accession>
<dbReference type="AlphaFoldDB" id="A0A452UL64"/>
<dbReference type="GeneTree" id="ENSGT00940000171945"/>
<dbReference type="Ensembl" id="ENSUMAT00000025717.1">
    <property type="protein sequence ID" value="ENSUMAP00000021698.1"/>
    <property type="gene ID" value="ENSUMAG00000015874.1"/>
</dbReference>
<proteinExistence type="predicted"/>
<sequence length="196" mass="21801">MCQSEARRGPELRAAKWLPFPQLALRRRLGQLSCMSRPALKLRSWPLTVLYYLLPFGALRPLSRVGWRPVSRVSVHRLLVRLPPPHHGDGGDGCQIRADGVGAEPSGMVILTDKLVGKARLVVHRGLAVHCLFSLPAFVPFGGSASGRNPHWAFRKLCLISRVWAEESLEVILRKMHINAWMREGDSGGLVPVWAP</sequence>
<protein>
    <submittedName>
        <fullName evidence="1">Uncharacterized protein</fullName>
    </submittedName>
</protein>
<name>A0A452UL64_URSMA</name>
<organism evidence="1">
    <name type="scientific">Ursus maritimus</name>
    <name type="common">Polar bear</name>
    <name type="synonym">Thalarctos maritimus</name>
    <dbReference type="NCBI Taxonomy" id="29073"/>
    <lineage>
        <taxon>Eukaryota</taxon>
        <taxon>Metazoa</taxon>
        <taxon>Chordata</taxon>
        <taxon>Craniata</taxon>
        <taxon>Vertebrata</taxon>
        <taxon>Euteleostomi</taxon>
        <taxon>Mammalia</taxon>
        <taxon>Eutheria</taxon>
        <taxon>Laurasiatheria</taxon>
        <taxon>Carnivora</taxon>
        <taxon>Caniformia</taxon>
        <taxon>Ursidae</taxon>
        <taxon>Ursus</taxon>
    </lineage>
</organism>
<reference evidence="1" key="1">
    <citation type="submission" date="2019-03" db="UniProtKB">
        <authorList>
            <consortium name="Ensembl"/>
        </authorList>
    </citation>
    <scope>IDENTIFICATION</scope>
</reference>